<evidence type="ECO:0000259" key="2">
    <source>
        <dbReference type="Pfam" id="PF12776"/>
    </source>
</evidence>
<proteinExistence type="predicted"/>
<dbReference type="OrthoDB" id="5307821at2759"/>
<dbReference type="PANTHER" id="PTHR46929">
    <property type="entry name" value="EXPRESSED PROTEIN"/>
    <property type="match status" value="1"/>
</dbReference>
<feature type="region of interest" description="Disordered" evidence="1">
    <location>
        <begin position="1"/>
        <end position="28"/>
    </location>
</feature>
<feature type="compositionally biased region" description="Low complexity" evidence="1">
    <location>
        <begin position="172"/>
        <end position="195"/>
    </location>
</feature>
<feature type="domain" description="Myb/SANT-like" evidence="2">
    <location>
        <begin position="32"/>
        <end position="126"/>
    </location>
</feature>
<dbReference type="eggNOG" id="ENOG502QPW5">
    <property type="taxonomic scope" value="Eukaryota"/>
</dbReference>
<dbReference type="KEGG" id="cthr:CTHT_0064930"/>
<protein>
    <recommendedName>
        <fullName evidence="2">Myb/SANT-like domain-containing protein</fullName>
    </recommendedName>
</protein>
<dbReference type="InterPro" id="IPR024752">
    <property type="entry name" value="Myb/SANT-like_dom"/>
</dbReference>
<feature type="compositionally biased region" description="Low complexity" evidence="1">
    <location>
        <begin position="7"/>
        <end position="22"/>
    </location>
</feature>
<dbReference type="EMBL" id="GL988047">
    <property type="protein sequence ID" value="EGS17178.1"/>
    <property type="molecule type" value="Genomic_DNA"/>
</dbReference>
<feature type="region of interest" description="Disordered" evidence="1">
    <location>
        <begin position="233"/>
        <end position="313"/>
    </location>
</feature>
<dbReference type="Pfam" id="PF12776">
    <property type="entry name" value="Myb_DNA-bind_3"/>
    <property type="match status" value="1"/>
</dbReference>
<feature type="compositionally biased region" description="Low complexity" evidence="1">
    <location>
        <begin position="254"/>
        <end position="279"/>
    </location>
</feature>
<dbReference type="RefSeq" id="XP_006696796.1">
    <property type="nucleotide sequence ID" value="XM_006696733.1"/>
</dbReference>
<evidence type="ECO:0000313" key="4">
    <source>
        <dbReference type="Proteomes" id="UP000008066"/>
    </source>
</evidence>
<dbReference type="Proteomes" id="UP000008066">
    <property type="component" value="Unassembled WGS sequence"/>
</dbReference>
<gene>
    <name evidence="3" type="ORF">CTHT_0064930</name>
</gene>
<dbReference type="OMA" id="YMEVLYP"/>
<reference evidence="3 4" key="1">
    <citation type="journal article" date="2011" name="Cell">
        <title>Insight into structure and assembly of the nuclear pore complex by utilizing the genome of a eukaryotic thermophile.</title>
        <authorList>
            <person name="Amlacher S."/>
            <person name="Sarges P."/>
            <person name="Flemming D."/>
            <person name="van Noort V."/>
            <person name="Kunze R."/>
            <person name="Devos D.P."/>
            <person name="Arumugam M."/>
            <person name="Bork P."/>
            <person name="Hurt E."/>
        </authorList>
    </citation>
    <scope>NUCLEOTIDE SEQUENCE [LARGE SCALE GENOMIC DNA]</scope>
    <source>
        <strain evidence="4">DSM 1495 / CBS 144.50 / IMI 039719</strain>
    </source>
</reference>
<dbReference type="STRING" id="759272.G0SG39"/>
<evidence type="ECO:0000256" key="1">
    <source>
        <dbReference type="SAM" id="MobiDB-lite"/>
    </source>
</evidence>
<dbReference type="PANTHER" id="PTHR46929:SF3">
    <property type="entry name" value="MYB_SANT-LIKE DOMAIN-CONTAINING PROTEIN"/>
    <property type="match status" value="1"/>
</dbReference>
<accession>G0SG39</accession>
<feature type="compositionally biased region" description="Low complexity" evidence="1">
    <location>
        <begin position="338"/>
        <end position="360"/>
    </location>
</feature>
<evidence type="ECO:0000313" key="3">
    <source>
        <dbReference type="EMBL" id="EGS17178.1"/>
    </source>
</evidence>
<dbReference type="GeneID" id="18260531"/>
<dbReference type="HOGENOM" id="CLU_031888_0_0_1"/>
<organism evidence="4">
    <name type="scientific">Chaetomium thermophilum (strain DSM 1495 / CBS 144.50 / IMI 039719)</name>
    <name type="common">Thermochaetoides thermophila</name>
    <dbReference type="NCBI Taxonomy" id="759272"/>
    <lineage>
        <taxon>Eukaryota</taxon>
        <taxon>Fungi</taxon>
        <taxon>Dikarya</taxon>
        <taxon>Ascomycota</taxon>
        <taxon>Pezizomycotina</taxon>
        <taxon>Sordariomycetes</taxon>
        <taxon>Sordariomycetidae</taxon>
        <taxon>Sordariales</taxon>
        <taxon>Chaetomiaceae</taxon>
        <taxon>Thermochaetoides</taxon>
    </lineage>
</organism>
<feature type="region of interest" description="Disordered" evidence="1">
    <location>
        <begin position="326"/>
        <end position="360"/>
    </location>
</feature>
<name>G0SG39_CHATD</name>
<feature type="region of interest" description="Disordered" evidence="1">
    <location>
        <begin position="160"/>
        <end position="195"/>
    </location>
</feature>
<keyword evidence="4" id="KW-1185">Reference proteome</keyword>
<sequence length="464" mass="51228">MSNESFANNNAQANGNGATTTTKGKHRGPRFTWNSAYEATFFRSLCESVACGLRDGSTFKPEAWDRAIRALIENHNAYANKAHLINKTDNARKKYRLWRGLREDPEFYYNPQTRTVSASEEAWMRHLQKEPLARSLRARPFEHEEYYEILFPDVIGSGGAPKRVTKKKKQQQQDQQQQDQQQNGVESSVEPEQQQQPAAIMDLVPSQAYIDPTQTHLAAAIPQTLTSPMTAHVAQIQQHAHPANGRPALPPAPTASALTPPEDTAAATAQTTAATSAMQTRKRTQAPDNAASNQHADKRRRTGQPMQNGGFGDLTQQQQLPVATSSGANAMPTAPTLPSQANHASPSHAAPSPSSNTTTSPAITEALHLLTEAIRLVATSTHPLPPAPNSRLSRLPTLSGHPSWQERAMDIFFAEFSNEDNDLQLKIAEKVLADETKAMVFCKMPDALRRHWVKRLRELHNRST</sequence>
<dbReference type="AlphaFoldDB" id="G0SG39"/>